<dbReference type="EMBL" id="AEYI02001003">
    <property type="protein sequence ID" value="KFG42630.1"/>
    <property type="molecule type" value="Genomic_DNA"/>
</dbReference>
<sequence>MGRDFRHQLTGRKVYLCIQCNTHLTVHSELISKSFRGRTGAAWLFGKVVNVSEGALEDRNMTTGKHTIADVYCNDCGTNVGWRYECASDATQKYKEGKFILEKALLKSLEEDDSGQQRSSYMSSGDLDYE</sequence>
<name>A0A086KE12_TOXGO</name>
<accession>A0A086KE12</accession>
<evidence type="ECO:0000256" key="2">
    <source>
        <dbReference type="ARBA" id="ARBA00022723"/>
    </source>
</evidence>
<gene>
    <name evidence="7" type="ORF">TGP89_226640</name>
</gene>
<dbReference type="GO" id="GO:0046872">
    <property type="term" value="F:metal ion binding"/>
    <property type="evidence" value="ECO:0007669"/>
    <property type="project" value="UniProtKB-KW"/>
</dbReference>
<dbReference type="InterPro" id="IPR004910">
    <property type="entry name" value="Yippee/Mis18/Cereblon"/>
</dbReference>
<dbReference type="Proteomes" id="UP000028828">
    <property type="component" value="Unassembled WGS sequence"/>
</dbReference>
<keyword evidence="3" id="KW-0862">Zinc</keyword>
<dbReference type="VEuPathDB" id="ToxoDB:TGP89_226640"/>
<dbReference type="PANTHER" id="PTHR13848">
    <property type="entry name" value="PROTEIN YIPPEE-LIKE CG15309-RELATED"/>
    <property type="match status" value="1"/>
</dbReference>
<feature type="region of interest" description="Disordered" evidence="5">
    <location>
        <begin position="110"/>
        <end position="130"/>
    </location>
</feature>
<dbReference type="InterPro" id="IPR034751">
    <property type="entry name" value="Yippee"/>
</dbReference>
<dbReference type="InterPro" id="IPR039058">
    <property type="entry name" value="Yippee_fam"/>
</dbReference>
<evidence type="ECO:0000259" key="6">
    <source>
        <dbReference type="PROSITE" id="PS51792"/>
    </source>
</evidence>
<feature type="domain" description="Yippee" evidence="6">
    <location>
        <begin position="13"/>
        <end position="110"/>
    </location>
</feature>
<evidence type="ECO:0000313" key="8">
    <source>
        <dbReference type="Proteomes" id="UP000028828"/>
    </source>
</evidence>
<evidence type="ECO:0000256" key="3">
    <source>
        <dbReference type="ARBA" id="ARBA00022833"/>
    </source>
</evidence>
<protein>
    <recommendedName>
        <fullName evidence="4">Protein yippee-like</fullName>
    </recommendedName>
</protein>
<dbReference type="Pfam" id="PF03226">
    <property type="entry name" value="Yippee-Mis18"/>
    <property type="match status" value="1"/>
</dbReference>
<dbReference type="AlphaFoldDB" id="A0A086KE12"/>
<dbReference type="PROSITE" id="PS51792">
    <property type="entry name" value="YIPPEE"/>
    <property type="match status" value="1"/>
</dbReference>
<evidence type="ECO:0000313" key="7">
    <source>
        <dbReference type="EMBL" id="KFG42630.1"/>
    </source>
</evidence>
<reference evidence="7 8" key="1">
    <citation type="submission" date="2014-03" db="EMBL/GenBank/DDBJ databases">
        <authorList>
            <person name="Sibley D."/>
            <person name="Venepally P."/>
            <person name="Karamycheva S."/>
            <person name="Hadjithomas M."/>
            <person name="Khan A."/>
            <person name="Brunk B."/>
            <person name="Roos D."/>
            <person name="Caler E."/>
            <person name="Lorenzi H."/>
        </authorList>
    </citation>
    <scope>NUCLEOTIDE SEQUENCE [LARGE SCALE GENOMIC DNA]</scope>
    <source>
        <strain evidence="8">p89</strain>
    </source>
</reference>
<evidence type="ECO:0000256" key="5">
    <source>
        <dbReference type="SAM" id="MobiDB-lite"/>
    </source>
</evidence>
<evidence type="ECO:0000256" key="4">
    <source>
        <dbReference type="RuleBase" id="RU110713"/>
    </source>
</evidence>
<proteinExistence type="inferred from homology"/>
<comment type="caution">
    <text evidence="7">The sequence shown here is derived from an EMBL/GenBank/DDBJ whole genome shotgun (WGS) entry which is preliminary data.</text>
</comment>
<comment type="similarity">
    <text evidence="1 4">Belongs to the yippee family.</text>
</comment>
<organism evidence="7 8">
    <name type="scientific">Toxoplasma gondii p89</name>
    <dbReference type="NCBI Taxonomy" id="943119"/>
    <lineage>
        <taxon>Eukaryota</taxon>
        <taxon>Sar</taxon>
        <taxon>Alveolata</taxon>
        <taxon>Apicomplexa</taxon>
        <taxon>Conoidasida</taxon>
        <taxon>Coccidia</taxon>
        <taxon>Eucoccidiorida</taxon>
        <taxon>Eimeriorina</taxon>
        <taxon>Sarcocystidae</taxon>
        <taxon>Toxoplasma</taxon>
    </lineage>
</organism>
<dbReference type="OrthoDB" id="6407410at2759"/>
<evidence type="ECO:0000256" key="1">
    <source>
        <dbReference type="ARBA" id="ARBA00005613"/>
    </source>
</evidence>
<keyword evidence="2" id="KW-0479">Metal-binding</keyword>